<evidence type="ECO:0000313" key="11">
    <source>
        <dbReference type="RefSeq" id="XP_033700907.1"/>
    </source>
</evidence>
<dbReference type="RefSeq" id="XP_033700909.1">
    <property type="nucleotide sequence ID" value="XM_033845018.1"/>
</dbReference>
<keyword evidence="7 8" id="KW-0472">Membrane</keyword>
<dbReference type="InterPro" id="IPR000272">
    <property type="entry name" value="Ion-transport_regulator_FXYD"/>
</dbReference>
<dbReference type="GO" id="GO:0016020">
    <property type="term" value="C:membrane"/>
    <property type="evidence" value="ECO:0007669"/>
    <property type="project" value="UniProtKB-SubCell"/>
</dbReference>
<dbReference type="RefSeq" id="XP_033700908.1">
    <property type="nucleotide sequence ID" value="XM_033845017.1"/>
</dbReference>
<keyword evidence="10" id="KW-1185">Reference proteome</keyword>
<evidence type="ECO:0000313" key="13">
    <source>
        <dbReference type="RefSeq" id="XP_033700909.1"/>
    </source>
</evidence>
<dbReference type="GO" id="GO:0043269">
    <property type="term" value="P:regulation of monoatomic ion transport"/>
    <property type="evidence" value="ECO:0007669"/>
    <property type="project" value="InterPro"/>
</dbReference>
<dbReference type="PROSITE" id="PS01310">
    <property type="entry name" value="FXYD"/>
    <property type="match status" value="1"/>
</dbReference>
<evidence type="ECO:0000256" key="5">
    <source>
        <dbReference type="ARBA" id="ARBA00022989"/>
    </source>
</evidence>
<dbReference type="Gene3D" id="1.20.5.780">
    <property type="entry name" value="Single helix bin"/>
    <property type="match status" value="1"/>
</dbReference>
<protein>
    <recommendedName>
        <fullName evidence="8">FXYD domain-containing ion transport regulator</fullName>
    </recommendedName>
</protein>
<gene>
    <name evidence="11 12 13" type="primary">FXYD3</name>
</gene>
<feature type="chain" id="PRO_5044518558" description="FXYD domain-containing ion transport regulator" evidence="8">
    <location>
        <begin position="21"/>
        <end position="129"/>
    </location>
</feature>
<dbReference type="CDD" id="cd20328">
    <property type="entry name" value="FXYD3-like"/>
    <property type="match status" value="1"/>
</dbReference>
<evidence type="ECO:0000256" key="6">
    <source>
        <dbReference type="ARBA" id="ARBA00023065"/>
    </source>
</evidence>
<keyword evidence="5 8" id="KW-1133">Transmembrane helix</keyword>
<evidence type="ECO:0000256" key="3">
    <source>
        <dbReference type="ARBA" id="ARBA00022448"/>
    </source>
</evidence>
<dbReference type="InterPro" id="IPR047297">
    <property type="entry name" value="FXYD_motif"/>
</dbReference>
<dbReference type="GO" id="GO:0006811">
    <property type="term" value="P:monoatomic ion transport"/>
    <property type="evidence" value="ECO:0007669"/>
    <property type="project" value="UniProtKB-KW"/>
</dbReference>
<evidence type="ECO:0000256" key="4">
    <source>
        <dbReference type="ARBA" id="ARBA00022692"/>
    </source>
</evidence>
<dbReference type="RefSeq" id="XP_033700907.1">
    <property type="nucleotide sequence ID" value="XM_033845016.1"/>
</dbReference>
<sequence>MQEVALSLLVLLAGLPALDANDPEDKNSPFYYDWFSLRVGGLIFAAVLCAIGIIVLMITIQAMLHLSSPQALSITVEDGSAERAPRATLSPSPGSAQDPKLQDGILRPPGQGSISSLTGGGLCSIFTLK</sequence>
<dbReference type="AlphaFoldDB" id="A0A6J3QFC6"/>
<evidence type="ECO:0000256" key="9">
    <source>
        <dbReference type="SAM" id="MobiDB-lite"/>
    </source>
</evidence>
<dbReference type="Proteomes" id="UP000245320">
    <property type="component" value="Chromosome 19"/>
</dbReference>
<evidence type="ECO:0000256" key="1">
    <source>
        <dbReference type="ARBA" id="ARBA00004167"/>
    </source>
</evidence>
<feature type="region of interest" description="Disordered" evidence="9">
    <location>
        <begin position="77"/>
        <end position="106"/>
    </location>
</feature>
<dbReference type="CTD" id="5349"/>
<keyword evidence="8" id="KW-0732">Signal</keyword>
<dbReference type="PANTHER" id="PTHR14132:SF11">
    <property type="entry name" value="FXYD DOMAIN-CONTAINING ION TRANSPORT REGULATOR 3"/>
    <property type="match status" value="1"/>
</dbReference>
<comment type="subcellular location">
    <subcellularLocation>
        <location evidence="1">Membrane</location>
        <topology evidence="1">Single-pass membrane protein</topology>
    </subcellularLocation>
</comment>
<dbReference type="PANTHER" id="PTHR14132">
    <property type="entry name" value="SODIUM/POTASSIUM-TRANSPORTING ATPASE SUBUNIT GAMMA"/>
    <property type="match status" value="1"/>
</dbReference>
<evidence type="ECO:0000313" key="10">
    <source>
        <dbReference type="Proteomes" id="UP000245320"/>
    </source>
</evidence>
<dbReference type="GeneID" id="117309065"/>
<keyword evidence="3 8" id="KW-0813">Transport</keyword>
<feature type="transmembrane region" description="Helical" evidence="8">
    <location>
        <begin position="36"/>
        <end position="60"/>
    </location>
</feature>
<proteinExistence type="inferred from homology"/>
<name>A0A6J3QFC6_TURTR</name>
<reference evidence="11 12" key="1">
    <citation type="submission" date="2025-04" db="UniProtKB">
        <authorList>
            <consortium name="RefSeq"/>
        </authorList>
    </citation>
    <scope>IDENTIFICATION</scope>
    <source>
        <tissue evidence="11 12">Spleen</tissue>
    </source>
</reference>
<dbReference type="OrthoDB" id="9888529at2759"/>
<evidence type="ECO:0000256" key="2">
    <source>
        <dbReference type="ARBA" id="ARBA00005948"/>
    </source>
</evidence>
<evidence type="ECO:0000313" key="12">
    <source>
        <dbReference type="RefSeq" id="XP_033700908.1"/>
    </source>
</evidence>
<dbReference type="Pfam" id="PF02038">
    <property type="entry name" value="ATP1G1_PLM_MAT8"/>
    <property type="match status" value="1"/>
</dbReference>
<evidence type="ECO:0000256" key="8">
    <source>
        <dbReference type="RuleBase" id="RU364131"/>
    </source>
</evidence>
<comment type="similarity">
    <text evidence="2 8">Belongs to the FXYD family.</text>
</comment>
<organism evidence="10 11">
    <name type="scientific">Tursiops truncatus</name>
    <name type="common">Atlantic bottle-nosed dolphin</name>
    <name type="synonym">Delphinus truncatus</name>
    <dbReference type="NCBI Taxonomy" id="9739"/>
    <lineage>
        <taxon>Eukaryota</taxon>
        <taxon>Metazoa</taxon>
        <taxon>Chordata</taxon>
        <taxon>Craniata</taxon>
        <taxon>Vertebrata</taxon>
        <taxon>Euteleostomi</taxon>
        <taxon>Mammalia</taxon>
        <taxon>Eutheria</taxon>
        <taxon>Laurasiatheria</taxon>
        <taxon>Artiodactyla</taxon>
        <taxon>Whippomorpha</taxon>
        <taxon>Cetacea</taxon>
        <taxon>Odontoceti</taxon>
        <taxon>Delphinidae</taxon>
        <taxon>Tursiops</taxon>
    </lineage>
</organism>
<evidence type="ECO:0000256" key="7">
    <source>
        <dbReference type="ARBA" id="ARBA00023136"/>
    </source>
</evidence>
<keyword evidence="4 8" id="KW-0812">Transmembrane</keyword>
<feature type="signal peptide" evidence="8">
    <location>
        <begin position="1"/>
        <end position="20"/>
    </location>
</feature>
<keyword evidence="6 8" id="KW-0406">Ion transport</keyword>
<accession>A0A6J3QFC6</accession>
<dbReference type="GO" id="GO:0017080">
    <property type="term" value="F:sodium channel regulator activity"/>
    <property type="evidence" value="ECO:0007669"/>
    <property type="project" value="TreeGrafter"/>
</dbReference>